<evidence type="ECO:0000259" key="2">
    <source>
        <dbReference type="PROSITE" id="PS50110"/>
    </source>
</evidence>
<dbReference type="InterPro" id="IPR052893">
    <property type="entry name" value="TCS_response_regulator"/>
</dbReference>
<dbReference type="EMBL" id="BMZC01000005">
    <property type="protein sequence ID" value="GGZ63756.1"/>
    <property type="molecule type" value="Genomic_DNA"/>
</dbReference>
<dbReference type="PANTHER" id="PTHR44520">
    <property type="entry name" value="RESPONSE REGULATOR RCP1-RELATED"/>
    <property type="match status" value="1"/>
</dbReference>
<organism evidence="3 4">
    <name type="scientific">Paraglaciecola chathamensis</name>
    <dbReference type="NCBI Taxonomy" id="368405"/>
    <lineage>
        <taxon>Bacteria</taxon>
        <taxon>Pseudomonadati</taxon>
        <taxon>Pseudomonadota</taxon>
        <taxon>Gammaproteobacteria</taxon>
        <taxon>Alteromonadales</taxon>
        <taxon>Alteromonadaceae</taxon>
        <taxon>Paraglaciecola</taxon>
    </lineage>
</organism>
<name>A0A8H9IDL9_9ALTE</name>
<dbReference type="PROSITE" id="PS50110">
    <property type="entry name" value="RESPONSE_REGULATORY"/>
    <property type="match status" value="1"/>
</dbReference>
<comment type="caution">
    <text evidence="3">The sequence shown here is derived from an EMBL/GenBank/DDBJ whole genome shotgun (WGS) entry which is preliminary data.</text>
</comment>
<dbReference type="GO" id="GO:0000160">
    <property type="term" value="P:phosphorelay signal transduction system"/>
    <property type="evidence" value="ECO:0007669"/>
    <property type="project" value="InterPro"/>
</dbReference>
<reference evidence="3" key="1">
    <citation type="journal article" date="2014" name="Int. J. Syst. Evol. Microbiol.">
        <title>Complete genome sequence of Corynebacterium casei LMG S-19264T (=DSM 44701T), isolated from a smear-ripened cheese.</title>
        <authorList>
            <consortium name="US DOE Joint Genome Institute (JGI-PGF)"/>
            <person name="Walter F."/>
            <person name="Albersmeier A."/>
            <person name="Kalinowski J."/>
            <person name="Ruckert C."/>
        </authorList>
    </citation>
    <scope>NUCLEOTIDE SEQUENCE</scope>
    <source>
        <strain evidence="3">KCTC 32337</strain>
    </source>
</reference>
<reference evidence="3" key="2">
    <citation type="submission" date="2020-09" db="EMBL/GenBank/DDBJ databases">
        <authorList>
            <person name="Sun Q."/>
            <person name="Kim S."/>
        </authorList>
    </citation>
    <scope>NUCLEOTIDE SEQUENCE</scope>
    <source>
        <strain evidence="3">KCTC 32337</strain>
    </source>
</reference>
<accession>A0A8H9IDL9</accession>
<evidence type="ECO:0000313" key="4">
    <source>
        <dbReference type="Proteomes" id="UP000622604"/>
    </source>
</evidence>
<feature type="domain" description="Response regulatory" evidence="2">
    <location>
        <begin position="10"/>
        <end position="138"/>
    </location>
</feature>
<dbReference type="InterPro" id="IPR011006">
    <property type="entry name" value="CheY-like_superfamily"/>
</dbReference>
<dbReference type="AlphaFoldDB" id="A0A8H9IDL9"/>
<gene>
    <name evidence="3" type="ORF">GCM10011274_22440</name>
</gene>
<proteinExistence type="predicted"/>
<dbReference type="Proteomes" id="UP000622604">
    <property type="component" value="Unassembled WGS sequence"/>
</dbReference>
<dbReference type="Gene3D" id="3.40.50.2300">
    <property type="match status" value="1"/>
</dbReference>
<evidence type="ECO:0000256" key="1">
    <source>
        <dbReference type="PROSITE-ProRule" id="PRU00169"/>
    </source>
</evidence>
<dbReference type="InterPro" id="IPR001789">
    <property type="entry name" value="Sig_transdc_resp-reg_receiver"/>
</dbReference>
<protein>
    <recommendedName>
        <fullName evidence="2">Response regulatory domain-containing protein</fullName>
    </recommendedName>
</protein>
<evidence type="ECO:0000313" key="3">
    <source>
        <dbReference type="EMBL" id="GGZ63756.1"/>
    </source>
</evidence>
<comment type="caution">
    <text evidence="1">Lacks conserved residue(s) required for the propagation of feature annotation.</text>
</comment>
<dbReference type="SUPFAM" id="SSF52172">
    <property type="entry name" value="CheY-like"/>
    <property type="match status" value="1"/>
</dbReference>
<sequence>MKINHSQRLHFLMVDSDEDDTILMQEAFAESTSLNHLNCVKDEVQLIDYLDGSGVYQDRQHYPLPNIILLELRAPTNKTFEALTILKKSSEFRRVPVVIFANSLDDTLVANAYDLGAASYIVKPNTFDALLNIVKGCHEYWSMCARPVLSLKPKEIPALKERVILSTQPTEMRPH</sequence>
<dbReference type="RefSeq" id="WP_191866035.1">
    <property type="nucleotide sequence ID" value="NZ_BMZC01000005.1"/>
</dbReference>